<evidence type="ECO:0000259" key="1">
    <source>
        <dbReference type="Pfam" id="PF03625"/>
    </source>
</evidence>
<dbReference type="Pfam" id="PF03625">
    <property type="entry name" value="DUF302"/>
    <property type="match status" value="1"/>
</dbReference>
<proteinExistence type="predicted"/>
<evidence type="ECO:0000313" key="2">
    <source>
        <dbReference type="EMBL" id="SDD05631.1"/>
    </source>
</evidence>
<gene>
    <name evidence="2" type="ORF">SAMN04488104_101357</name>
</gene>
<keyword evidence="3" id="KW-1185">Reference proteome</keyword>
<organism evidence="2 3">
    <name type="scientific">Algoriphagus faecimaris</name>
    <dbReference type="NCBI Taxonomy" id="686796"/>
    <lineage>
        <taxon>Bacteria</taxon>
        <taxon>Pseudomonadati</taxon>
        <taxon>Bacteroidota</taxon>
        <taxon>Cytophagia</taxon>
        <taxon>Cytophagales</taxon>
        <taxon>Cyclobacteriaceae</taxon>
        <taxon>Algoriphagus</taxon>
    </lineage>
</organism>
<dbReference type="PIRSF" id="PIRSF021774">
    <property type="entry name" value="UCP021774"/>
    <property type="match status" value="1"/>
</dbReference>
<dbReference type="SUPFAM" id="SSF103247">
    <property type="entry name" value="TT1751-like"/>
    <property type="match status" value="1"/>
</dbReference>
<name>A0A1G6RMG8_9BACT</name>
<dbReference type="CDD" id="cd14797">
    <property type="entry name" value="DUF302"/>
    <property type="match status" value="1"/>
</dbReference>
<dbReference type="PANTHER" id="PTHR38342">
    <property type="entry name" value="SLR5037 PROTEIN"/>
    <property type="match status" value="1"/>
</dbReference>
<dbReference type="InterPro" id="IPR005180">
    <property type="entry name" value="DUF302"/>
</dbReference>
<dbReference type="PANTHER" id="PTHR38342:SF1">
    <property type="entry name" value="SLR5037 PROTEIN"/>
    <property type="match status" value="1"/>
</dbReference>
<dbReference type="OrthoDB" id="9791067at2"/>
<dbReference type="Proteomes" id="UP000199060">
    <property type="component" value="Unassembled WGS sequence"/>
</dbReference>
<sequence>MTYYQHKIIKNKSISEVRTEVESALKNEGFGILTEIDIQATMKKKLGKDYAPYLILGACNPVFADQVLEAEPHIGTLLPCNVTIREVGTGEYEVAIMDPAAAMSAVNNPKIETLAGEVREKLIRVLESVE</sequence>
<dbReference type="RefSeq" id="WP_087939473.1">
    <property type="nucleotide sequence ID" value="NZ_FNAC01000013.1"/>
</dbReference>
<dbReference type="STRING" id="686796.SAMN04488104_101357"/>
<dbReference type="EMBL" id="FNAC01000013">
    <property type="protein sequence ID" value="SDD05631.1"/>
    <property type="molecule type" value="Genomic_DNA"/>
</dbReference>
<reference evidence="3" key="1">
    <citation type="submission" date="2016-10" db="EMBL/GenBank/DDBJ databases">
        <authorList>
            <person name="Varghese N."/>
            <person name="Submissions S."/>
        </authorList>
    </citation>
    <scope>NUCLEOTIDE SEQUENCE [LARGE SCALE GENOMIC DNA]</scope>
    <source>
        <strain evidence="3">DSM 23095</strain>
    </source>
</reference>
<evidence type="ECO:0000313" key="3">
    <source>
        <dbReference type="Proteomes" id="UP000199060"/>
    </source>
</evidence>
<protein>
    <submittedName>
        <fullName evidence="2">Uncharacterized conserved protein, DUF302 family</fullName>
    </submittedName>
</protein>
<dbReference type="InterPro" id="IPR016796">
    <property type="entry name" value="UCP021774"/>
</dbReference>
<dbReference type="InterPro" id="IPR035923">
    <property type="entry name" value="TT1751-like_sf"/>
</dbReference>
<dbReference type="Gene3D" id="3.30.310.70">
    <property type="entry name" value="TT1751-like domain"/>
    <property type="match status" value="1"/>
</dbReference>
<feature type="domain" description="DUF302" evidence="1">
    <location>
        <begin position="36"/>
        <end position="99"/>
    </location>
</feature>
<dbReference type="AlphaFoldDB" id="A0A1G6RMG8"/>
<accession>A0A1G6RMG8</accession>